<dbReference type="AlphaFoldDB" id="A0A173R2Y5"/>
<dbReference type="InterPro" id="IPR045536">
    <property type="entry name" value="DUF6431"/>
</dbReference>
<dbReference type="Pfam" id="PF20020">
    <property type="entry name" value="DUF6431"/>
    <property type="match status" value="1"/>
</dbReference>
<protein>
    <recommendedName>
        <fullName evidence="1">DUF6431 domain-containing protein</fullName>
    </recommendedName>
</protein>
<name>A0A173R2Y5_EUBRA</name>
<accession>A0A173R2Y5</accession>
<evidence type="ECO:0000313" key="2">
    <source>
        <dbReference type="EMBL" id="CUM72270.1"/>
    </source>
</evidence>
<feature type="domain" description="DUF6431" evidence="1">
    <location>
        <begin position="2"/>
        <end position="59"/>
    </location>
</feature>
<reference evidence="2 3" key="1">
    <citation type="submission" date="2015-09" db="EMBL/GenBank/DDBJ databases">
        <authorList>
            <consortium name="Pathogen Informatics"/>
        </authorList>
    </citation>
    <scope>NUCLEOTIDE SEQUENCE [LARGE SCALE GENOMIC DNA]</scope>
    <source>
        <strain evidence="2 3">2789STDY5608891</strain>
    </source>
</reference>
<evidence type="ECO:0000259" key="1">
    <source>
        <dbReference type="Pfam" id="PF20020"/>
    </source>
</evidence>
<organism evidence="2 3">
    <name type="scientific">Eubacterium ramulus</name>
    <dbReference type="NCBI Taxonomy" id="39490"/>
    <lineage>
        <taxon>Bacteria</taxon>
        <taxon>Bacillati</taxon>
        <taxon>Bacillota</taxon>
        <taxon>Clostridia</taxon>
        <taxon>Eubacteriales</taxon>
        <taxon>Eubacteriaceae</taxon>
        <taxon>Eubacterium</taxon>
    </lineage>
</organism>
<sequence length="105" mass="12560">MIRRFRCQNCHSYYNELPNCLVPYKHYEAEVIADVLDEVILPEDLDSEDYLSFNTMLRWLQWFRENLQRIEGYLRTAGYQILNLGEELLFTPDLLLNKIIEGVSK</sequence>
<dbReference type="EMBL" id="CYYA01000001">
    <property type="protein sequence ID" value="CUM72270.1"/>
    <property type="molecule type" value="Genomic_DNA"/>
</dbReference>
<dbReference type="Proteomes" id="UP000095492">
    <property type="component" value="Unassembled WGS sequence"/>
</dbReference>
<evidence type="ECO:0000313" key="3">
    <source>
        <dbReference type="Proteomes" id="UP000095492"/>
    </source>
</evidence>
<proteinExistence type="predicted"/>
<gene>
    <name evidence="2" type="ORF">ERS852448_00171</name>
</gene>